<dbReference type="PANTHER" id="PTHR43289:SF6">
    <property type="entry name" value="SERINE_THREONINE-PROTEIN KINASE NEKL-3"/>
    <property type="match status" value="1"/>
</dbReference>
<keyword evidence="2" id="KW-0547">Nucleotide-binding</keyword>
<proteinExistence type="predicted"/>
<evidence type="ECO:0000256" key="4">
    <source>
        <dbReference type="ARBA" id="ARBA00022840"/>
    </source>
</evidence>
<dbReference type="SMART" id="SM00220">
    <property type="entry name" value="S_TKc"/>
    <property type="match status" value="1"/>
</dbReference>
<dbReference type="InterPro" id="IPR015943">
    <property type="entry name" value="WD40/YVTN_repeat-like_dom_sf"/>
</dbReference>
<protein>
    <submittedName>
        <fullName evidence="6">Protein kinase</fullName>
    </submittedName>
</protein>
<dbReference type="CDD" id="cd14014">
    <property type="entry name" value="STKc_PknB_like"/>
    <property type="match status" value="1"/>
</dbReference>
<dbReference type="Gene3D" id="3.30.200.20">
    <property type="entry name" value="Phosphorylase Kinase, domain 1"/>
    <property type="match status" value="1"/>
</dbReference>
<comment type="caution">
    <text evidence="6">The sequence shown here is derived from an EMBL/GenBank/DDBJ whole genome shotgun (WGS) entry which is preliminary data.</text>
</comment>
<evidence type="ECO:0000256" key="1">
    <source>
        <dbReference type="ARBA" id="ARBA00022679"/>
    </source>
</evidence>
<keyword evidence="4" id="KW-0067">ATP-binding</keyword>
<dbReference type="PROSITE" id="PS50011">
    <property type="entry name" value="PROTEIN_KINASE_DOM"/>
    <property type="match status" value="1"/>
</dbReference>
<dbReference type="Gene3D" id="2.130.10.10">
    <property type="entry name" value="YVTN repeat-like/Quinoprotein amine dehydrogenase"/>
    <property type="match status" value="1"/>
</dbReference>
<dbReference type="Gene3D" id="1.10.510.10">
    <property type="entry name" value="Transferase(Phosphotransferase) domain 1"/>
    <property type="match status" value="1"/>
</dbReference>
<dbReference type="PROSITE" id="PS00108">
    <property type="entry name" value="PROTEIN_KINASE_ST"/>
    <property type="match status" value="1"/>
</dbReference>
<reference evidence="7" key="1">
    <citation type="journal article" date="2019" name="Int. J. Syst. Evol. Microbiol.">
        <title>The Global Catalogue of Microorganisms (GCM) 10K type strain sequencing project: providing services to taxonomists for standard genome sequencing and annotation.</title>
        <authorList>
            <consortium name="The Broad Institute Genomics Platform"/>
            <consortium name="The Broad Institute Genome Sequencing Center for Infectious Disease"/>
            <person name="Wu L."/>
            <person name="Ma J."/>
        </authorList>
    </citation>
    <scope>NUCLEOTIDE SEQUENCE [LARGE SCALE GENOMIC DNA]</scope>
    <source>
        <strain evidence="7">JCM 4087</strain>
    </source>
</reference>
<dbReference type="PANTHER" id="PTHR43289">
    <property type="entry name" value="MITOGEN-ACTIVATED PROTEIN KINASE KINASE KINASE 20-RELATED"/>
    <property type="match status" value="1"/>
</dbReference>
<dbReference type="Pfam" id="PF00069">
    <property type="entry name" value="Pkinase"/>
    <property type="match status" value="1"/>
</dbReference>
<evidence type="ECO:0000313" key="7">
    <source>
        <dbReference type="Proteomes" id="UP001596091"/>
    </source>
</evidence>
<dbReference type="InterPro" id="IPR008271">
    <property type="entry name" value="Ser/Thr_kinase_AS"/>
</dbReference>
<dbReference type="SUPFAM" id="SSF63829">
    <property type="entry name" value="Calcium-dependent phosphotriesterase"/>
    <property type="match status" value="1"/>
</dbReference>
<dbReference type="InterPro" id="IPR000719">
    <property type="entry name" value="Prot_kinase_dom"/>
</dbReference>
<dbReference type="Proteomes" id="UP001596091">
    <property type="component" value="Unassembled WGS sequence"/>
</dbReference>
<dbReference type="Gene3D" id="2.60.40.10">
    <property type="entry name" value="Immunoglobulins"/>
    <property type="match status" value="1"/>
</dbReference>
<sequence>MFDGSRFLSPEGDAGGGTVSGMVEDTLGGIWLASSRGLFRISQGKIAKIFDGVAGSGITNVAPDVFLLAMKREDGTSQSGIDAVRVSRSGEGWRLDNVLTSIGDVKFQSDASGNVLFGCDDGYCELPASAIIRWRQGQQLAVRSHRLGTGQQYMRRAAAVLRDRYGCVWLRDNTTVIYQCRTDGPVSRLDSTAIGNGIPLLYELKDGSILIPSFAKIAIGRPDRMETVPITTHGAVIPLRDGGVLAVALNDLVYLPRRLGVEYWADSDGLGGNTWSVFRQGSKMYAFADETAYVLDDDRNRWRLVKGSVESMAPGNDRSIFIASEGALQEITPGGQVVKRSRPAGLSKVFHLRDNTVWASGDTTYKIGTSGRELELLEPAGNLTDIVRMEAGPDGSIWACGPSGLLQLDRGRWNFVLSEIANLGCSSLAVGVDGKVWYTSNSRGRAYLVERASSGKFVARALPQGNAESVTHFNFIAVDRKGWVWLGSAEALYVATPQQAREGNWLRLGRTDGLPTLDTNANSFFEDRDGSIWYGADNDIIHLTAPDDLVHPAFAPAVFITGFTFDGSGLHFDSIENKVRGGHVIAAHFGSLQFDRRNALHFRYRLLPQQSEWTETTSFDPSLGKLPLGRHTLQVQAQLADGPWSPVVEQSLTVEWPVWLSWPVLLLYGAGGTGIGLGAAQWRKHQRFQRELTLPDLSAWRMNALSPETEHLTGTCLDGRYEIGHILSVGGFATVARARDLQRNGALCAVKIFRYEFGDRAWIRHRFEQEISALEQLSHPNIVRITGHGAIDTGAPYLVMEFIQGRSLREQLQEGAIPPHQIGVFLRQIAGALESLHRKAIYHRDLKPENLMIRSDADGRPEIVLIDFSIAIVKSPNQTFHGISRVAGTLDYMAPEQVIGYADASTDIYSLAKVILEMLTGLRWTELFPDATLDLPDRIAGYFSKNSDIFCADSIEQIVSAIAFDPAKRPKDVWAFARPIIRDMEQLP</sequence>
<feature type="domain" description="Protein kinase" evidence="5">
    <location>
        <begin position="721"/>
        <end position="981"/>
    </location>
</feature>
<dbReference type="SUPFAM" id="SSF56112">
    <property type="entry name" value="Protein kinase-like (PK-like)"/>
    <property type="match status" value="1"/>
</dbReference>
<keyword evidence="1" id="KW-0808">Transferase</keyword>
<organism evidence="6 7">
    <name type="scientific">Acidicapsa dinghuensis</name>
    <dbReference type="NCBI Taxonomy" id="2218256"/>
    <lineage>
        <taxon>Bacteria</taxon>
        <taxon>Pseudomonadati</taxon>
        <taxon>Acidobacteriota</taxon>
        <taxon>Terriglobia</taxon>
        <taxon>Terriglobales</taxon>
        <taxon>Acidobacteriaceae</taxon>
        <taxon>Acidicapsa</taxon>
    </lineage>
</organism>
<dbReference type="EMBL" id="JBHSPH010000019">
    <property type="protein sequence ID" value="MFC5865371.1"/>
    <property type="molecule type" value="Genomic_DNA"/>
</dbReference>
<evidence type="ECO:0000256" key="3">
    <source>
        <dbReference type="ARBA" id="ARBA00022777"/>
    </source>
</evidence>
<keyword evidence="3 6" id="KW-0418">Kinase</keyword>
<keyword evidence="7" id="KW-1185">Reference proteome</keyword>
<dbReference type="InterPro" id="IPR013783">
    <property type="entry name" value="Ig-like_fold"/>
</dbReference>
<evidence type="ECO:0000256" key="2">
    <source>
        <dbReference type="ARBA" id="ARBA00022741"/>
    </source>
</evidence>
<evidence type="ECO:0000259" key="5">
    <source>
        <dbReference type="PROSITE" id="PS50011"/>
    </source>
</evidence>
<evidence type="ECO:0000313" key="6">
    <source>
        <dbReference type="EMBL" id="MFC5865371.1"/>
    </source>
</evidence>
<name>A0ABW1EMA1_9BACT</name>
<gene>
    <name evidence="6" type="ORF">ACFPT7_23910</name>
</gene>
<dbReference type="GO" id="GO:0016301">
    <property type="term" value="F:kinase activity"/>
    <property type="evidence" value="ECO:0007669"/>
    <property type="project" value="UniProtKB-KW"/>
</dbReference>
<dbReference type="InterPro" id="IPR011009">
    <property type="entry name" value="Kinase-like_dom_sf"/>
</dbReference>
<dbReference type="RefSeq" id="WP_263342359.1">
    <property type="nucleotide sequence ID" value="NZ_JAGSYH010000011.1"/>
</dbReference>
<accession>A0ABW1EMA1</accession>